<feature type="non-terminal residue" evidence="1">
    <location>
        <position position="1"/>
    </location>
</feature>
<proteinExistence type="predicted"/>
<reference evidence="2" key="2">
    <citation type="submission" date="2020-05" db="UniProtKB">
        <authorList>
            <consortium name="EnsemblMetazoa"/>
        </authorList>
    </citation>
    <scope>IDENTIFICATION</scope>
    <source>
        <strain evidence="2">wikel</strain>
    </source>
</reference>
<dbReference type="VEuPathDB" id="VectorBase:ISCW003999"/>
<dbReference type="PANTHER" id="PTHR31751:SF42">
    <property type="entry name" value="PROTEIN CBG10204"/>
    <property type="match status" value="1"/>
</dbReference>
<dbReference type="EMBL" id="ABJB010741188">
    <property type="status" value="NOT_ANNOTATED_CDS"/>
    <property type="molecule type" value="Genomic_DNA"/>
</dbReference>
<dbReference type="InParanoid" id="B7PI52"/>
<organism>
    <name type="scientific">Ixodes scapularis</name>
    <name type="common">Black-legged tick</name>
    <name type="synonym">Deer tick</name>
    <dbReference type="NCBI Taxonomy" id="6945"/>
    <lineage>
        <taxon>Eukaryota</taxon>
        <taxon>Metazoa</taxon>
        <taxon>Ecdysozoa</taxon>
        <taxon>Arthropoda</taxon>
        <taxon>Chelicerata</taxon>
        <taxon>Arachnida</taxon>
        <taxon>Acari</taxon>
        <taxon>Parasitiformes</taxon>
        <taxon>Ixodida</taxon>
        <taxon>Ixodoidea</taxon>
        <taxon>Ixodidae</taxon>
        <taxon>Ixodinae</taxon>
        <taxon>Ixodes</taxon>
    </lineage>
</organism>
<reference evidence="1 3" key="1">
    <citation type="submission" date="2008-03" db="EMBL/GenBank/DDBJ databases">
        <title>Annotation of Ixodes scapularis.</title>
        <authorList>
            <consortium name="Ixodes scapularis Genome Project Consortium"/>
            <person name="Caler E."/>
            <person name="Hannick L.I."/>
            <person name="Bidwell S."/>
            <person name="Joardar V."/>
            <person name="Thiagarajan M."/>
            <person name="Amedeo P."/>
            <person name="Galinsky K.J."/>
            <person name="Schobel S."/>
            <person name="Inman J."/>
            <person name="Hostetler J."/>
            <person name="Miller J."/>
            <person name="Hammond M."/>
            <person name="Megy K."/>
            <person name="Lawson D."/>
            <person name="Kodira C."/>
            <person name="Sutton G."/>
            <person name="Meyer J."/>
            <person name="Hill C.A."/>
            <person name="Birren B."/>
            <person name="Nene V."/>
            <person name="Collins F."/>
            <person name="Alarcon-Chaidez F."/>
            <person name="Wikel S."/>
            <person name="Strausberg R."/>
        </authorList>
    </citation>
    <scope>NUCLEOTIDE SEQUENCE [LARGE SCALE GENOMIC DNA]</scope>
    <source>
        <strain evidence="3">Wikel</strain>
        <strain evidence="1">Wikel colony</strain>
    </source>
</reference>
<sequence length="62" mass="7242">NDAVQASSHMEKVGFMRGFNYLQENNIDVLSFTTDRHVSIKKEMATNHPDVSHYFDVWHFAK</sequence>
<dbReference type="EMBL" id="DS716917">
    <property type="protein sequence ID" value="EEC06274.1"/>
    <property type="molecule type" value="Genomic_DNA"/>
</dbReference>
<accession>B7PI52</accession>
<dbReference type="AlphaFoldDB" id="B7PI52"/>
<dbReference type="VEuPathDB" id="VectorBase:ISCI003999"/>
<dbReference type="PaxDb" id="6945-B7PI52"/>
<dbReference type="HOGENOM" id="CLU_2910734_0_0_1"/>
<dbReference type="PANTHER" id="PTHR31751">
    <property type="entry name" value="SI:CH211-108C17.2-RELATED-RELATED"/>
    <property type="match status" value="1"/>
</dbReference>
<name>B7PI52_IXOSC</name>
<protein>
    <submittedName>
        <fullName evidence="1 2">Uncharacterized protein</fullName>
    </submittedName>
</protein>
<gene>
    <name evidence="1" type="ORF">IscW_ISCW003999</name>
</gene>
<dbReference type="EnsemblMetazoa" id="ISCW003999-RA">
    <property type="protein sequence ID" value="ISCW003999-PA"/>
    <property type="gene ID" value="ISCW003999"/>
</dbReference>
<keyword evidence="3" id="KW-1185">Reference proteome</keyword>
<evidence type="ECO:0000313" key="2">
    <source>
        <dbReference type="EnsemblMetazoa" id="ISCW003999-PA"/>
    </source>
</evidence>
<evidence type="ECO:0000313" key="1">
    <source>
        <dbReference type="EMBL" id="EEC06274.1"/>
    </source>
</evidence>
<dbReference type="Proteomes" id="UP000001555">
    <property type="component" value="Unassembled WGS sequence"/>
</dbReference>
<feature type="non-terminal residue" evidence="1">
    <location>
        <position position="62"/>
    </location>
</feature>
<evidence type="ECO:0000313" key="3">
    <source>
        <dbReference type="Proteomes" id="UP000001555"/>
    </source>
</evidence>